<keyword evidence="3" id="KW-0808">Transferase</keyword>
<name>I7LVL9_TETTS</name>
<dbReference type="InterPro" id="IPR011009">
    <property type="entry name" value="Kinase-like_dom_sf"/>
</dbReference>
<reference evidence="4" key="1">
    <citation type="journal article" date="2006" name="PLoS Biol.">
        <title>Macronuclear genome sequence of the ciliate Tetrahymena thermophila, a model eukaryote.</title>
        <authorList>
            <person name="Eisen J.A."/>
            <person name="Coyne R.S."/>
            <person name="Wu M."/>
            <person name="Wu D."/>
            <person name="Thiagarajan M."/>
            <person name="Wortman J.R."/>
            <person name="Badger J.H."/>
            <person name="Ren Q."/>
            <person name="Amedeo P."/>
            <person name="Jones K.M."/>
            <person name="Tallon L.J."/>
            <person name="Delcher A.L."/>
            <person name="Salzberg S.L."/>
            <person name="Silva J.C."/>
            <person name="Haas B.J."/>
            <person name="Majoros W.H."/>
            <person name="Farzad M."/>
            <person name="Carlton J.M."/>
            <person name="Smith R.K. Jr."/>
            <person name="Garg J."/>
            <person name="Pearlman R.E."/>
            <person name="Karrer K.M."/>
            <person name="Sun L."/>
            <person name="Manning G."/>
            <person name="Elde N.C."/>
            <person name="Turkewitz A.P."/>
            <person name="Asai D.J."/>
            <person name="Wilkes D.E."/>
            <person name="Wang Y."/>
            <person name="Cai H."/>
            <person name="Collins K."/>
            <person name="Stewart B.A."/>
            <person name="Lee S.R."/>
            <person name="Wilamowska K."/>
            <person name="Weinberg Z."/>
            <person name="Ruzzo W.L."/>
            <person name="Wloga D."/>
            <person name="Gaertig J."/>
            <person name="Frankel J."/>
            <person name="Tsao C.-C."/>
            <person name="Gorovsky M.A."/>
            <person name="Keeling P.J."/>
            <person name="Waller R.F."/>
            <person name="Patron N.J."/>
            <person name="Cherry J.M."/>
            <person name="Stover N.A."/>
            <person name="Krieger C.J."/>
            <person name="del Toro C."/>
            <person name="Ryder H.F."/>
            <person name="Williamson S.C."/>
            <person name="Barbeau R.A."/>
            <person name="Hamilton E.P."/>
            <person name="Orias E."/>
        </authorList>
    </citation>
    <scope>NUCLEOTIDE SEQUENCE [LARGE SCALE GENOMIC DNA]</scope>
    <source>
        <strain evidence="4">SB210</strain>
    </source>
</reference>
<feature type="compositionally biased region" description="Basic and acidic residues" evidence="1">
    <location>
        <begin position="1112"/>
        <end position="1135"/>
    </location>
</feature>
<protein>
    <submittedName>
        <fullName evidence="3">Kinase domain protein</fullName>
    </submittedName>
</protein>
<feature type="compositionally biased region" description="Low complexity" evidence="1">
    <location>
        <begin position="521"/>
        <end position="548"/>
    </location>
</feature>
<dbReference type="InParanoid" id="I7LVL9"/>
<feature type="region of interest" description="Disordered" evidence="1">
    <location>
        <begin position="1112"/>
        <end position="1145"/>
    </location>
</feature>
<dbReference type="AlphaFoldDB" id="I7LVL9"/>
<dbReference type="GO" id="GO:0004672">
    <property type="term" value="F:protein kinase activity"/>
    <property type="evidence" value="ECO:0007669"/>
    <property type="project" value="InterPro"/>
</dbReference>
<dbReference type="RefSeq" id="XP_001018724.2">
    <property type="nucleotide sequence ID" value="XM_001018724.2"/>
</dbReference>
<dbReference type="Gene3D" id="1.10.510.10">
    <property type="entry name" value="Transferase(Phosphotransferase) domain 1"/>
    <property type="match status" value="1"/>
</dbReference>
<feature type="compositionally biased region" description="Polar residues" evidence="1">
    <location>
        <begin position="1136"/>
        <end position="1145"/>
    </location>
</feature>
<dbReference type="SUPFAM" id="SSF56112">
    <property type="entry name" value="Protein kinase-like (PK-like)"/>
    <property type="match status" value="1"/>
</dbReference>
<dbReference type="Proteomes" id="UP000009168">
    <property type="component" value="Unassembled WGS sequence"/>
</dbReference>
<evidence type="ECO:0000313" key="4">
    <source>
        <dbReference type="Proteomes" id="UP000009168"/>
    </source>
</evidence>
<dbReference type="InterPro" id="IPR000719">
    <property type="entry name" value="Prot_kinase_dom"/>
</dbReference>
<feature type="region of interest" description="Disordered" evidence="1">
    <location>
        <begin position="521"/>
        <end position="563"/>
    </location>
</feature>
<dbReference type="KEGG" id="tet:TTHERM_00292060"/>
<dbReference type="PROSITE" id="PS50011">
    <property type="entry name" value="PROTEIN_KINASE_DOM"/>
    <property type="match status" value="1"/>
</dbReference>
<dbReference type="GeneID" id="7839604"/>
<accession>I7LVL9</accession>
<dbReference type="EMBL" id="GG662651">
    <property type="protein sequence ID" value="EAR98479.2"/>
    <property type="molecule type" value="Genomic_DNA"/>
</dbReference>
<proteinExistence type="predicted"/>
<sequence length="1145" mass="137964">MPLMIKETKQFDKLMMMYFYYRGFAQINFDAKHKFYDYTMCKHYFFKLNYKDYLHIGLDFIQENLDDSGQFDFSLNDQEKKDNFTNLFSSFQQKIKNFKIKKGIKDIKKKEQMKGIELGFIDFFFQCYILFRDQKKNFKDKRYDLLKQTLNIYTKNQKFDLGVSQIHKCFFFLQDMQECEDFISRCLRVVRLVMKKEKLITHSQSEETIYEKFNEISVEEKLSISKVDNDKKPLLIKYLKQLSEIYIYSQGVIGFLNIYRCLSILSQSYYYKYLLYLEQLKWKARDLKLESQYKQLVDEIEKDLQKKNETYKLFWKLSYSKMKESFIGNQLNSLNVDIKNDQPILHIRKIMNNIFLQIQNQTDDNIFTVLFKVDYEIFLKKWKEHCEKIEKQNGKDNNVTAYTKSLRFKNQLVFVKMYSLICYQKPGEIEFSYHDYSFVQEVAIAIYLRDKQHQKYQSFHESIGYNCFNRYIYHFIQDNKIFLILEYYPILYQDILGNGHFKNENQQQNLNKQKVNIASQINSQREQRQQQNQKENSQINSTINSQSTLSQDTHHQSTQNNTIQQQQAEIDSNLNIPTHTQNSLNQMTKQNLQFTKKDLFSVMLRSEQAAHMLKENCIIHKDIKLLNIAMRNIREIVFIDNGISELFLEFSYYMDNSGTKLYRSYQQASSQPISENTDLTALIIVLYELIRGEKIDLINSGTDNYAAYISKYASKEINFMFSKDFIKLIEMICDSQLDTVKSRTKFFIWQKFEIFMNLLYDCLYKDSQIEYQKYYTQVKKAIIDIAVNRKKPNLEIQFDYKLLKNLISDDIFLMLVSLQSNNILKMYESLLFFVIKQRKMEQYHAIKIQIYQKFNISRNKLCELQYDENKLYESIEQYLYNDNTRKKYHLNTFQKDIISICQNKYAINYLQEKKYEFNNLEEQLTNILTMNEFDDSDKYFVINIFQKVYKYSIYQKIIDKLTKYMDKLEKQINQFQQTTCENIKKTYSLTDSIKEQIELHIKSYQTSKNFLDQKSQIEKSVLQNYTDEFEKQNTQHNSEFYSSNSKYSFNNFTKIIRDGNLTDQHNKTKTFLENENQQINNSIISSSNFEEQFPYNQSDEFGFNYHSFHRIEGEQTKRDQTKQRETMEKQQDTQKNDLNISQSPI</sequence>
<dbReference type="GO" id="GO:0005524">
    <property type="term" value="F:ATP binding"/>
    <property type="evidence" value="ECO:0007669"/>
    <property type="project" value="InterPro"/>
</dbReference>
<evidence type="ECO:0000313" key="3">
    <source>
        <dbReference type="EMBL" id="EAR98479.2"/>
    </source>
</evidence>
<keyword evidence="3" id="KW-0418">Kinase</keyword>
<organism evidence="3 4">
    <name type="scientific">Tetrahymena thermophila (strain SB210)</name>
    <dbReference type="NCBI Taxonomy" id="312017"/>
    <lineage>
        <taxon>Eukaryota</taxon>
        <taxon>Sar</taxon>
        <taxon>Alveolata</taxon>
        <taxon>Ciliophora</taxon>
        <taxon>Intramacronucleata</taxon>
        <taxon>Oligohymenophorea</taxon>
        <taxon>Hymenostomatida</taxon>
        <taxon>Tetrahymenina</taxon>
        <taxon>Tetrahymenidae</taxon>
        <taxon>Tetrahymena</taxon>
    </lineage>
</organism>
<evidence type="ECO:0000256" key="1">
    <source>
        <dbReference type="SAM" id="MobiDB-lite"/>
    </source>
</evidence>
<dbReference type="Pfam" id="PF00069">
    <property type="entry name" value="Pkinase"/>
    <property type="match status" value="1"/>
</dbReference>
<keyword evidence="4" id="KW-1185">Reference proteome</keyword>
<evidence type="ECO:0000259" key="2">
    <source>
        <dbReference type="PROSITE" id="PS50011"/>
    </source>
</evidence>
<gene>
    <name evidence="3" type="ORF">TTHERM_00292060</name>
</gene>
<feature type="domain" description="Protein kinase" evidence="2">
    <location>
        <begin position="490"/>
        <end position="756"/>
    </location>
</feature>